<evidence type="ECO:0000313" key="10">
    <source>
        <dbReference type="EMBL" id="TGO74544.1"/>
    </source>
</evidence>
<dbReference type="STRING" id="278938.A0A4Z1JMH6"/>
<organism evidence="10 11">
    <name type="scientific">Botrytis elliptica</name>
    <dbReference type="NCBI Taxonomy" id="278938"/>
    <lineage>
        <taxon>Eukaryota</taxon>
        <taxon>Fungi</taxon>
        <taxon>Dikarya</taxon>
        <taxon>Ascomycota</taxon>
        <taxon>Pezizomycotina</taxon>
        <taxon>Leotiomycetes</taxon>
        <taxon>Helotiales</taxon>
        <taxon>Sclerotiniaceae</taxon>
        <taxon>Botrytis</taxon>
    </lineage>
</organism>
<feature type="domain" description="C2H2-type" evidence="9">
    <location>
        <begin position="229"/>
        <end position="258"/>
    </location>
</feature>
<feature type="domain" description="C2H2-type" evidence="9">
    <location>
        <begin position="200"/>
        <end position="229"/>
    </location>
</feature>
<keyword evidence="11" id="KW-1185">Reference proteome</keyword>
<keyword evidence="4" id="KW-0862">Zinc</keyword>
<comment type="caution">
    <text evidence="10">The sequence shown here is derived from an EMBL/GenBank/DDBJ whole genome shotgun (WGS) entry which is preliminary data.</text>
</comment>
<evidence type="ECO:0000256" key="5">
    <source>
        <dbReference type="ARBA" id="ARBA00023015"/>
    </source>
</evidence>
<evidence type="ECO:0000256" key="7">
    <source>
        <dbReference type="ARBA" id="ARBA00023242"/>
    </source>
</evidence>
<keyword evidence="3 8" id="KW-0863">Zinc-finger</keyword>
<dbReference type="PROSITE" id="PS00028">
    <property type="entry name" value="ZINC_FINGER_C2H2_1"/>
    <property type="match status" value="2"/>
</dbReference>
<dbReference type="SMART" id="SM00355">
    <property type="entry name" value="ZnF_C2H2"/>
    <property type="match status" value="2"/>
</dbReference>
<keyword evidence="2" id="KW-0479">Metal-binding</keyword>
<name>A0A4Z1JMH6_9HELO</name>
<dbReference type="PROSITE" id="PS50157">
    <property type="entry name" value="ZINC_FINGER_C2H2_2"/>
    <property type="match status" value="2"/>
</dbReference>
<evidence type="ECO:0000256" key="8">
    <source>
        <dbReference type="PROSITE-ProRule" id="PRU00042"/>
    </source>
</evidence>
<evidence type="ECO:0000256" key="1">
    <source>
        <dbReference type="ARBA" id="ARBA00004123"/>
    </source>
</evidence>
<evidence type="ECO:0000259" key="9">
    <source>
        <dbReference type="PROSITE" id="PS50157"/>
    </source>
</evidence>
<dbReference type="InterPro" id="IPR036236">
    <property type="entry name" value="Znf_C2H2_sf"/>
</dbReference>
<dbReference type="InterPro" id="IPR013087">
    <property type="entry name" value="Znf_C2H2_type"/>
</dbReference>
<evidence type="ECO:0000256" key="2">
    <source>
        <dbReference type="ARBA" id="ARBA00022723"/>
    </source>
</evidence>
<sequence length="258" mass="28930">MSTTANKEQSSIVVHHHKAQYGSQFGLSPSETPIDNLEASLDHFPATFPFAHPTENVLYDDFESLDILDWNNDVRADQTTLLLTEFNHANDPNWNYNPTGNIATAFLDPFMKFQNFPSFEPNTISSNDRYLQGFWDGIDAAINLHGQETDCFVSAPNTTTEQGLISGEVDINTALIGQQATPPAPLIGSFANHVAPAPRFACNFIGCGKTFGRQSDCNRHMKKHEAPEYSCPEPGCDREFYRRDKVKDHAQRIHRLQL</sequence>
<protein>
    <recommendedName>
        <fullName evidence="9">C2H2-type domain-containing protein</fullName>
    </recommendedName>
</protein>
<gene>
    <name evidence="10" type="ORF">BELL_0273g00050</name>
</gene>
<evidence type="ECO:0000256" key="4">
    <source>
        <dbReference type="ARBA" id="ARBA00022833"/>
    </source>
</evidence>
<dbReference type="SUPFAM" id="SSF57667">
    <property type="entry name" value="beta-beta-alpha zinc fingers"/>
    <property type="match status" value="1"/>
</dbReference>
<dbReference type="Gene3D" id="3.30.160.60">
    <property type="entry name" value="Classic Zinc Finger"/>
    <property type="match status" value="2"/>
</dbReference>
<keyword evidence="5" id="KW-0805">Transcription regulation</keyword>
<dbReference type="GO" id="GO:0006357">
    <property type="term" value="P:regulation of transcription by RNA polymerase II"/>
    <property type="evidence" value="ECO:0007669"/>
    <property type="project" value="TreeGrafter"/>
</dbReference>
<dbReference type="AlphaFoldDB" id="A0A4Z1JMH6"/>
<dbReference type="PANTHER" id="PTHR46179:SF13">
    <property type="entry name" value="C2H2-TYPE DOMAIN-CONTAINING PROTEIN"/>
    <property type="match status" value="1"/>
</dbReference>
<comment type="subcellular location">
    <subcellularLocation>
        <location evidence="1">Nucleus</location>
    </subcellularLocation>
</comment>
<dbReference type="OrthoDB" id="3513540at2759"/>
<reference evidence="10 11" key="1">
    <citation type="submission" date="2017-12" db="EMBL/GenBank/DDBJ databases">
        <title>Comparative genomics of Botrytis spp.</title>
        <authorList>
            <person name="Valero-Jimenez C.A."/>
            <person name="Tapia P."/>
            <person name="Veloso J."/>
            <person name="Silva-Moreno E."/>
            <person name="Staats M."/>
            <person name="Valdes J.H."/>
            <person name="Van Kan J.A.L."/>
        </authorList>
    </citation>
    <scope>NUCLEOTIDE SEQUENCE [LARGE SCALE GENOMIC DNA]</scope>
    <source>
        <strain evidence="10 11">Be9601</strain>
    </source>
</reference>
<dbReference type="Pfam" id="PF00096">
    <property type="entry name" value="zf-C2H2"/>
    <property type="match status" value="1"/>
</dbReference>
<keyword evidence="7" id="KW-0539">Nucleus</keyword>
<dbReference type="Proteomes" id="UP000297229">
    <property type="component" value="Unassembled WGS sequence"/>
</dbReference>
<dbReference type="PANTHER" id="PTHR46179">
    <property type="entry name" value="ZINC FINGER PROTEIN"/>
    <property type="match status" value="1"/>
</dbReference>
<dbReference type="GO" id="GO:0008270">
    <property type="term" value="F:zinc ion binding"/>
    <property type="evidence" value="ECO:0007669"/>
    <property type="project" value="UniProtKB-KW"/>
</dbReference>
<evidence type="ECO:0000313" key="11">
    <source>
        <dbReference type="Proteomes" id="UP000297229"/>
    </source>
</evidence>
<evidence type="ECO:0000256" key="3">
    <source>
        <dbReference type="ARBA" id="ARBA00022771"/>
    </source>
</evidence>
<dbReference type="GO" id="GO:0005634">
    <property type="term" value="C:nucleus"/>
    <property type="evidence" value="ECO:0007669"/>
    <property type="project" value="UniProtKB-SubCell"/>
</dbReference>
<accession>A0A4Z1JMH6</accession>
<dbReference type="EMBL" id="PQXM01000272">
    <property type="protein sequence ID" value="TGO74544.1"/>
    <property type="molecule type" value="Genomic_DNA"/>
</dbReference>
<evidence type="ECO:0000256" key="6">
    <source>
        <dbReference type="ARBA" id="ARBA00023163"/>
    </source>
</evidence>
<dbReference type="InterPro" id="IPR051061">
    <property type="entry name" value="Zinc_finger_trans_reg"/>
</dbReference>
<keyword evidence="6" id="KW-0804">Transcription</keyword>
<proteinExistence type="predicted"/>